<keyword evidence="2" id="KW-0808">Transferase</keyword>
<feature type="domain" description="Methyltransferase type 11" evidence="1">
    <location>
        <begin position="50"/>
        <end position="145"/>
    </location>
</feature>
<evidence type="ECO:0000313" key="2">
    <source>
        <dbReference type="EMBL" id="RIJ22299.1"/>
    </source>
</evidence>
<accession>A0A399QYA5</accession>
<dbReference type="SUPFAM" id="SSF53335">
    <property type="entry name" value="S-adenosyl-L-methionine-dependent methyltransferases"/>
    <property type="match status" value="1"/>
</dbReference>
<dbReference type="Pfam" id="PF08241">
    <property type="entry name" value="Methyltransf_11"/>
    <property type="match status" value="1"/>
</dbReference>
<sequence>MRRGAISLEGFEQKFEADADPWQTWNSKYEAVKRASLAKAIGPRPYGRGLEIAAGNGSNTLMIANKTRRLIATEGAPAGAALVRKASQGEPHIRVVIHDVADRLPADAFDLIVISELLYYLGSEPFEMLAREVSRTLQPGGRLVLLHHVENFSDRARPADHVHGEFTALLRCPLIKSQKITARRWRAESWDRARN</sequence>
<keyword evidence="2" id="KW-0489">Methyltransferase</keyword>
<dbReference type="GO" id="GO:0032259">
    <property type="term" value="P:methylation"/>
    <property type="evidence" value="ECO:0007669"/>
    <property type="project" value="UniProtKB-KW"/>
</dbReference>
<proteinExistence type="predicted"/>
<protein>
    <submittedName>
        <fullName evidence="2">Class I SAM-dependent methyltransferase</fullName>
    </submittedName>
</protein>
<evidence type="ECO:0000313" key="3">
    <source>
        <dbReference type="Proteomes" id="UP000265431"/>
    </source>
</evidence>
<comment type="caution">
    <text evidence="2">The sequence shown here is derived from an EMBL/GenBank/DDBJ whole genome shotgun (WGS) entry which is preliminary data.</text>
</comment>
<dbReference type="EMBL" id="QWGB01000007">
    <property type="protein sequence ID" value="RIJ22299.1"/>
    <property type="molecule type" value="Genomic_DNA"/>
</dbReference>
<gene>
    <name evidence="2" type="ORF">D1224_12150</name>
</gene>
<dbReference type="GO" id="GO:0008757">
    <property type="term" value="F:S-adenosylmethionine-dependent methyltransferase activity"/>
    <property type="evidence" value="ECO:0007669"/>
    <property type="project" value="InterPro"/>
</dbReference>
<name>A0A399QYA5_9PROT</name>
<evidence type="ECO:0000259" key="1">
    <source>
        <dbReference type="Pfam" id="PF08241"/>
    </source>
</evidence>
<dbReference type="AlphaFoldDB" id="A0A399QYA5"/>
<dbReference type="InterPro" id="IPR029063">
    <property type="entry name" value="SAM-dependent_MTases_sf"/>
</dbReference>
<dbReference type="RefSeq" id="WP_119380218.1">
    <property type="nucleotide sequence ID" value="NZ_QWGB01000007.1"/>
</dbReference>
<dbReference type="InterPro" id="IPR013216">
    <property type="entry name" value="Methyltransf_11"/>
</dbReference>
<reference evidence="2 3" key="1">
    <citation type="submission" date="2018-08" db="EMBL/GenBank/DDBJ databases">
        <title>Henriciella mobilis sp. nov., isolated from seawater.</title>
        <authorList>
            <person name="Cheng H."/>
            <person name="Wu Y.-H."/>
            <person name="Xu X.-W."/>
            <person name="Guo L.-L."/>
        </authorList>
    </citation>
    <scope>NUCLEOTIDE SEQUENCE [LARGE SCALE GENOMIC DNA]</scope>
    <source>
        <strain evidence="2 3">CCUG66934</strain>
    </source>
</reference>
<dbReference type="Gene3D" id="3.40.50.150">
    <property type="entry name" value="Vaccinia Virus protein VP39"/>
    <property type="match status" value="1"/>
</dbReference>
<keyword evidence="3" id="KW-1185">Reference proteome</keyword>
<organism evidence="2 3">
    <name type="scientific">Henriciella barbarensis</name>
    <dbReference type="NCBI Taxonomy" id="86342"/>
    <lineage>
        <taxon>Bacteria</taxon>
        <taxon>Pseudomonadati</taxon>
        <taxon>Pseudomonadota</taxon>
        <taxon>Alphaproteobacteria</taxon>
        <taxon>Hyphomonadales</taxon>
        <taxon>Hyphomonadaceae</taxon>
        <taxon>Henriciella</taxon>
    </lineage>
</organism>
<dbReference type="Proteomes" id="UP000265431">
    <property type="component" value="Unassembled WGS sequence"/>
</dbReference>
<dbReference type="CDD" id="cd02440">
    <property type="entry name" value="AdoMet_MTases"/>
    <property type="match status" value="1"/>
</dbReference>
<dbReference type="OrthoDB" id="116799at2"/>